<name>A0A7K1TE45_9BACT</name>
<keyword evidence="2" id="KW-1185">Reference proteome</keyword>
<gene>
    <name evidence="1" type="ORF">GO988_08850</name>
</gene>
<evidence type="ECO:0008006" key="3">
    <source>
        <dbReference type="Google" id="ProtNLM"/>
    </source>
</evidence>
<proteinExistence type="predicted"/>
<dbReference type="RefSeq" id="WP_157564314.1">
    <property type="nucleotide sequence ID" value="NZ_WQKZ01000002.1"/>
</dbReference>
<accession>A0A7K1TE45</accession>
<comment type="caution">
    <text evidence="1">The sequence shown here is derived from an EMBL/GenBank/DDBJ whole genome shotgun (WGS) entry which is preliminary data.</text>
</comment>
<sequence length="64" mass="7310">MKPGDYVVHKTGGPVYIITGQTGFNSDYWECERWNGNRHESMTFAEIALRLATEKEVSDMQADK</sequence>
<dbReference type="AlphaFoldDB" id="A0A7K1TE45"/>
<dbReference type="Proteomes" id="UP000441336">
    <property type="component" value="Unassembled WGS sequence"/>
</dbReference>
<evidence type="ECO:0000313" key="2">
    <source>
        <dbReference type="Proteomes" id="UP000441336"/>
    </source>
</evidence>
<protein>
    <recommendedName>
        <fullName evidence="3">DUF2158 domain-containing protein</fullName>
    </recommendedName>
</protein>
<organism evidence="1 2">
    <name type="scientific">Hymenobacter ginkgonis</name>
    <dbReference type="NCBI Taxonomy" id="2682976"/>
    <lineage>
        <taxon>Bacteria</taxon>
        <taxon>Pseudomonadati</taxon>
        <taxon>Bacteroidota</taxon>
        <taxon>Cytophagia</taxon>
        <taxon>Cytophagales</taxon>
        <taxon>Hymenobacteraceae</taxon>
        <taxon>Hymenobacter</taxon>
    </lineage>
</organism>
<evidence type="ECO:0000313" key="1">
    <source>
        <dbReference type="EMBL" id="MVN76431.1"/>
    </source>
</evidence>
<dbReference type="EMBL" id="WQKZ01000002">
    <property type="protein sequence ID" value="MVN76431.1"/>
    <property type="molecule type" value="Genomic_DNA"/>
</dbReference>
<reference evidence="1 2" key="1">
    <citation type="submission" date="2019-12" db="EMBL/GenBank/DDBJ databases">
        <title>Hymenobacter sp. HMF4947 Genome sequencing and assembly.</title>
        <authorList>
            <person name="Kang H."/>
            <person name="Cha I."/>
            <person name="Kim H."/>
            <person name="Joh K."/>
        </authorList>
    </citation>
    <scope>NUCLEOTIDE SEQUENCE [LARGE SCALE GENOMIC DNA]</scope>
    <source>
        <strain evidence="1 2">HMF4947</strain>
    </source>
</reference>